<evidence type="ECO:0000313" key="3">
    <source>
        <dbReference type="Proteomes" id="UP000235703"/>
    </source>
</evidence>
<name>A0A2N6PGS0_9MICO</name>
<evidence type="ECO:0000256" key="1">
    <source>
        <dbReference type="SAM" id="Phobius"/>
    </source>
</evidence>
<protein>
    <submittedName>
        <fullName evidence="2">Uncharacterized protein</fullName>
    </submittedName>
</protein>
<dbReference type="Proteomes" id="UP000235703">
    <property type="component" value="Unassembled WGS sequence"/>
</dbReference>
<reference evidence="2 3" key="1">
    <citation type="submission" date="2017-09" db="EMBL/GenBank/DDBJ databases">
        <title>Bacterial strain isolated from the female urinary microbiota.</title>
        <authorList>
            <person name="Thomas-White K."/>
            <person name="Kumar N."/>
            <person name="Forster S."/>
            <person name="Putonti C."/>
            <person name="Lawley T."/>
            <person name="Wolfe A.J."/>
        </authorList>
    </citation>
    <scope>NUCLEOTIDE SEQUENCE [LARGE SCALE GENOMIC DNA]</scope>
    <source>
        <strain evidence="2 3">UMB0680</strain>
    </source>
</reference>
<feature type="transmembrane region" description="Helical" evidence="1">
    <location>
        <begin position="222"/>
        <end position="255"/>
    </location>
</feature>
<keyword evidence="1" id="KW-0812">Transmembrane</keyword>
<feature type="transmembrane region" description="Helical" evidence="1">
    <location>
        <begin position="73"/>
        <end position="94"/>
    </location>
</feature>
<evidence type="ECO:0000313" key="2">
    <source>
        <dbReference type="EMBL" id="PMB97882.1"/>
    </source>
</evidence>
<keyword evidence="3" id="KW-1185">Reference proteome</keyword>
<feature type="transmembrane region" description="Helical" evidence="1">
    <location>
        <begin position="180"/>
        <end position="202"/>
    </location>
</feature>
<organism evidence="2 3">
    <name type="scientific">Brevibacterium luteolum</name>
    <dbReference type="NCBI Taxonomy" id="199591"/>
    <lineage>
        <taxon>Bacteria</taxon>
        <taxon>Bacillati</taxon>
        <taxon>Actinomycetota</taxon>
        <taxon>Actinomycetes</taxon>
        <taxon>Micrococcales</taxon>
        <taxon>Brevibacteriaceae</taxon>
        <taxon>Brevibacterium</taxon>
    </lineage>
</organism>
<dbReference type="EMBL" id="PNFZ01000004">
    <property type="protein sequence ID" value="PMB97882.1"/>
    <property type="molecule type" value="Genomic_DNA"/>
</dbReference>
<dbReference type="AlphaFoldDB" id="A0A2N6PGS0"/>
<proteinExistence type="predicted"/>
<dbReference type="OrthoDB" id="5184760at2"/>
<keyword evidence="1" id="KW-1133">Transmembrane helix</keyword>
<keyword evidence="1" id="KW-0472">Membrane</keyword>
<feature type="transmembrane region" description="Helical" evidence="1">
    <location>
        <begin position="101"/>
        <end position="122"/>
    </location>
</feature>
<sequence length="271" mass="27575">MPEHESNQNRGEDIRDVLRRWESERAAQAPDFSTINRRIAAQPSPLDAPRWSAARSLRLAGALAWAQVRVVPWLVLPVVLVTVTMAVLAARFLGVSQGASAAVTGFSALMLLGVAATVTMALSPSRADAVSLSTPLGPQVVVMARIGIVLVLDVVCGTAASVVVTAWGHTGGLGAVLAGWLVPLAVIAGVATFVAIWAVPWAGMIAGLVLIPLVTPASNSTMSIGLGAISGVVCEAITPAGVAALGILILAAAIISARSAAARRGGLPEPV</sequence>
<feature type="transmembrane region" description="Helical" evidence="1">
    <location>
        <begin position="142"/>
        <end position="168"/>
    </location>
</feature>
<dbReference type="RefSeq" id="WP_102162229.1">
    <property type="nucleotide sequence ID" value="NZ_PNFZ01000004.1"/>
</dbReference>
<accession>A0A2N6PGS0</accession>
<gene>
    <name evidence="2" type="ORF">CJ198_08625</name>
</gene>
<comment type="caution">
    <text evidence="2">The sequence shown here is derived from an EMBL/GenBank/DDBJ whole genome shotgun (WGS) entry which is preliminary data.</text>
</comment>